<sequence>MVPCRASPSSVPEVSDDKIRSRQSVTVIHVLVQLTNLFLSVLPLTFFSPFNESRVGLRANLRYHLLRKHPLGSAPKEGYGQACHTKGKELVEEVAEHLRRPPTMRELCEVDGRVGRDKYFTVQISDLLGLRLRA</sequence>
<protein>
    <submittedName>
        <fullName evidence="1">Uncharacterized protein</fullName>
    </submittedName>
</protein>
<comment type="caution">
    <text evidence="1">The sequence shown here is derived from an EMBL/GenBank/DDBJ whole genome shotgun (WGS) entry which is preliminary data.</text>
</comment>
<evidence type="ECO:0000313" key="2">
    <source>
        <dbReference type="Proteomes" id="UP000287651"/>
    </source>
</evidence>
<name>A0A426ZSE2_ENSVE</name>
<dbReference type="AlphaFoldDB" id="A0A426ZSE2"/>
<accession>A0A426ZSE2</accession>
<evidence type="ECO:0000313" key="1">
    <source>
        <dbReference type="EMBL" id="RRT66831.1"/>
    </source>
</evidence>
<dbReference type="Proteomes" id="UP000287651">
    <property type="component" value="Unassembled WGS sequence"/>
</dbReference>
<gene>
    <name evidence="1" type="ORF">B296_00028520</name>
</gene>
<dbReference type="EMBL" id="AMZH03005272">
    <property type="protein sequence ID" value="RRT66831.1"/>
    <property type="molecule type" value="Genomic_DNA"/>
</dbReference>
<proteinExistence type="predicted"/>
<organism evidence="1 2">
    <name type="scientific">Ensete ventricosum</name>
    <name type="common">Abyssinian banana</name>
    <name type="synonym">Musa ensete</name>
    <dbReference type="NCBI Taxonomy" id="4639"/>
    <lineage>
        <taxon>Eukaryota</taxon>
        <taxon>Viridiplantae</taxon>
        <taxon>Streptophyta</taxon>
        <taxon>Embryophyta</taxon>
        <taxon>Tracheophyta</taxon>
        <taxon>Spermatophyta</taxon>
        <taxon>Magnoliopsida</taxon>
        <taxon>Liliopsida</taxon>
        <taxon>Zingiberales</taxon>
        <taxon>Musaceae</taxon>
        <taxon>Ensete</taxon>
    </lineage>
</organism>
<reference evidence="1 2" key="1">
    <citation type="journal article" date="2014" name="Agronomy (Basel)">
        <title>A Draft Genome Sequence for Ensete ventricosum, the Drought-Tolerant Tree Against Hunger.</title>
        <authorList>
            <person name="Harrison J."/>
            <person name="Moore K.A."/>
            <person name="Paszkiewicz K."/>
            <person name="Jones T."/>
            <person name="Grant M."/>
            <person name="Ambacheew D."/>
            <person name="Muzemil S."/>
            <person name="Studholme D.J."/>
        </authorList>
    </citation>
    <scope>NUCLEOTIDE SEQUENCE [LARGE SCALE GENOMIC DNA]</scope>
</reference>